<feature type="transmembrane region" description="Helical" evidence="7">
    <location>
        <begin position="156"/>
        <end position="178"/>
    </location>
</feature>
<dbReference type="CDD" id="cd13132">
    <property type="entry name" value="MATE_eukaryotic"/>
    <property type="match status" value="1"/>
</dbReference>
<comment type="similarity">
    <text evidence="2">Belongs to the multi antimicrobial extrusion (MATE) (TC 2.A.66.1) family.</text>
</comment>
<dbReference type="Pfam" id="PF01554">
    <property type="entry name" value="MatE"/>
    <property type="match status" value="2"/>
</dbReference>
<feature type="region of interest" description="Disordered" evidence="6">
    <location>
        <begin position="1"/>
        <end position="105"/>
    </location>
</feature>
<feature type="transmembrane region" description="Helical" evidence="7">
    <location>
        <begin position="302"/>
        <end position="324"/>
    </location>
</feature>
<gene>
    <name evidence="8" type="primary">AlNc14C151G7532</name>
    <name evidence="8" type="ORF">ALNC14_084910</name>
</gene>
<dbReference type="InterPro" id="IPR045069">
    <property type="entry name" value="MATE_euk"/>
</dbReference>
<reference evidence="8" key="2">
    <citation type="submission" date="2011-02" db="EMBL/GenBank/DDBJ databases">
        <authorList>
            <person name="MacLean D."/>
        </authorList>
    </citation>
    <scope>NUCLEOTIDE SEQUENCE</scope>
</reference>
<evidence type="ECO:0000256" key="3">
    <source>
        <dbReference type="ARBA" id="ARBA00022692"/>
    </source>
</evidence>
<reference evidence="8" key="1">
    <citation type="journal article" date="2011" name="PLoS Biol.">
        <title>Gene gain and loss during evolution of obligate parasitism in the white rust pathogen of Arabidopsis thaliana.</title>
        <authorList>
            <person name="Kemen E."/>
            <person name="Gardiner A."/>
            <person name="Schultz-Larsen T."/>
            <person name="Kemen A.C."/>
            <person name="Balmuth A.L."/>
            <person name="Robert-Seilaniantz A."/>
            <person name="Bailey K."/>
            <person name="Holub E."/>
            <person name="Studholme D.J."/>
            <person name="Maclean D."/>
            <person name="Jones J.D."/>
        </authorList>
    </citation>
    <scope>NUCLEOTIDE SEQUENCE</scope>
</reference>
<proteinExistence type="inferred from homology"/>
<dbReference type="NCBIfam" id="TIGR00797">
    <property type="entry name" value="matE"/>
    <property type="match status" value="1"/>
</dbReference>
<dbReference type="PANTHER" id="PTHR11206">
    <property type="entry name" value="MULTIDRUG RESISTANCE PROTEIN"/>
    <property type="match status" value="1"/>
</dbReference>
<evidence type="ECO:0000256" key="6">
    <source>
        <dbReference type="SAM" id="MobiDB-lite"/>
    </source>
</evidence>
<feature type="transmembrane region" description="Helical" evidence="7">
    <location>
        <begin position="231"/>
        <end position="257"/>
    </location>
</feature>
<feature type="compositionally biased region" description="Polar residues" evidence="6">
    <location>
        <begin position="68"/>
        <end position="77"/>
    </location>
</feature>
<feature type="transmembrane region" description="Helical" evidence="7">
    <location>
        <begin position="198"/>
        <end position="219"/>
    </location>
</feature>
<feature type="transmembrane region" description="Helical" evidence="7">
    <location>
        <begin position="530"/>
        <end position="552"/>
    </location>
</feature>
<organism evidence="8">
    <name type="scientific">Albugo laibachii Nc14</name>
    <dbReference type="NCBI Taxonomy" id="890382"/>
    <lineage>
        <taxon>Eukaryota</taxon>
        <taxon>Sar</taxon>
        <taxon>Stramenopiles</taxon>
        <taxon>Oomycota</taxon>
        <taxon>Peronosporomycetes</taxon>
        <taxon>Albuginales</taxon>
        <taxon>Albuginaceae</taxon>
        <taxon>Albugo</taxon>
    </lineage>
</organism>
<evidence type="ECO:0000313" key="8">
    <source>
        <dbReference type="EMBL" id="CCA22348.1"/>
    </source>
</evidence>
<dbReference type="GO" id="GO:0015297">
    <property type="term" value="F:antiporter activity"/>
    <property type="evidence" value="ECO:0007669"/>
    <property type="project" value="InterPro"/>
</dbReference>
<accession>F0WM21</accession>
<feature type="compositionally biased region" description="Low complexity" evidence="6">
    <location>
        <begin position="17"/>
        <end position="34"/>
    </location>
</feature>
<evidence type="ECO:0000256" key="1">
    <source>
        <dbReference type="ARBA" id="ARBA00004141"/>
    </source>
</evidence>
<keyword evidence="5 7" id="KW-0472">Membrane</keyword>
<evidence type="ECO:0000256" key="5">
    <source>
        <dbReference type="ARBA" id="ARBA00023136"/>
    </source>
</evidence>
<feature type="transmembrane region" description="Helical" evidence="7">
    <location>
        <begin position="269"/>
        <end position="290"/>
    </location>
</feature>
<feature type="transmembrane region" description="Helical" evidence="7">
    <location>
        <begin position="498"/>
        <end position="518"/>
    </location>
</feature>
<keyword evidence="3 7" id="KW-0812">Transmembrane</keyword>
<protein>
    <submittedName>
        <fullName evidence="8">Multidrug/Oligosaccharidyllipid/Polysaccharide (MOP) Flippase Superfamily putative</fullName>
    </submittedName>
</protein>
<dbReference type="HOGENOM" id="CLU_012893_1_1_1"/>
<feature type="transmembrane region" description="Helical" evidence="7">
    <location>
        <begin position="457"/>
        <end position="478"/>
    </location>
</feature>
<feature type="transmembrane region" description="Helical" evidence="7">
    <location>
        <begin position="558"/>
        <end position="578"/>
    </location>
</feature>
<dbReference type="GO" id="GO:0016020">
    <property type="term" value="C:membrane"/>
    <property type="evidence" value="ECO:0007669"/>
    <property type="project" value="UniProtKB-SubCell"/>
</dbReference>
<evidence type="ECO:0000256" key="7">
    <source>
        <dbReference type="SAM" id="Phobius"/>
    </source>
</evidence>
<name>F0WM21_9STRA</name>
<dbReference type="GO" id="GO:1990961">
    <property type="term" value="P:xenobiotic detoxification by transmembrane export across the plasma membrane"/>
    <property type="evidence" value="ECO:0007669"/>
    <property type="project" value="InterPro"/>
</dbReference>
<sequence>MDTNMKYGSAPHATKQRANSRAASSNSDASTASTKQKSGSINSRFDTLPHHATFYSKSASSKAKSIKNAPQSLENSATTSETDSDEETKGNSTADIHPPTTLHRTHLHDSFRSKYSVETIIKVQSFSNAETLPLLREKPALSTVSTRFELYKLIQLASPITFTYILESLPAIISLLLVSHMPCTPTQEYLDGVALSTMFINLTAITFGFGLATAMDTLCSQAFGANQCLKMGVYLQTGMLLLGCMLLPIVLVNYYTAECLMWLGQPPNIALLAGQFSRLSLPGIPCLYLYELVKKLLQAQNIVKPMVSIAILSNVVHITLGVYLTQCTALGFAGAAIARTVASAFLLFALGPYFWSCPQLIKTWWPGWDLRLAVREIGPFLKLGIPGMMMILMEWWSFEIMAIIVGVLPNSVAAISVHSIMVNISTLTFNIYLGISVACNVRVGNCMGANMPRHAKMVANLSLALSLAVSIVMAGLIFVFRTFLSQAFITEPATVDLLYHALLLLLPYQLSDAVNAVLQGVFRGIGQQTLGACINFVVYFILGLPLGTYLAFTFGYGVSGLWIGSNIGMFCGILLALIQIHRTNWKLLSDAAGARSAD</sequence>
<dbReference type="AlphaFoldDB" id="F0WM21"/>
<comment type="subcellular location">
    <subcellularLocation>
        <location evidence="1">Membrane</location>
        <topology evidence="1">Multi-pass membrane protein</topology>
    </subcellularLocation>
</comment>
<keyword evidence="4 7" id="KW-1133">Transmembrane helix</keyword>
<dbReference type="InterPro" id="IPR002528">
    <property type="entry name" value="MATE_fam"/>
</dbReference>
<dbReference type="GO" id="GO:0042910">
    <property type="term" value="F:xenobiotic transmembrane transporter activity"/>
    <property type="evidence" value="ECO:0007669"/>
    <property type="project" value="InterPro"/>
</dbReference>
<dbReference type="EMBL" id="FR824196">
    <property type="protein sequence ID" value="CCA22348.1"/>
    <property type="molecule type" value="Genomic_DNA"/>
</dbReference>
<feature type="compositionally biased region" description="Polar residues" evidence="6">
    <location>
        <begin position="35"/>
        <end position="45"/>
    </location>
</feature>
<evidence type="ECO:0000256" key="4">
    <source>
        <dbReference type="ARBA" id="ARBA00022989"/>
    </source>
</evidence>
<evidence type="ECO:0000256" key="2">
    <source>
        <dbReference type="ARBA" id="ARBA00010199"/>
    </source>
</evidence>
<feature type="transmembrane region" description="Helical" evidence="7">
    <location>
        <begin position="330"/>
        <end position="355"/>
    </location>
</feature>